<dbReference type="RefSeq" id="WP_209976983.1">
    <property type="nucleotide sequence ID" value="NZ_JAGGLB010000031.1"/>
</dbReference>
<feature type="transmembrane region" description="Helical" evidence="1">
    <location>
        <begin position="208"/>
        <end position="229"/>
    </location>
</feature>
<proteinExistence type="predicted"/>
<gene>
    <name evidence="2" type="ORF">J2Z66_006812</name>
</gene>
<name>A0ABS4J7D2_9BACL</name>
<feature type="transmembrane region" description="Helical" evidence="1">
    <location>
        <begin position="182"/>
        <end position="201"/>
    </location>
</feature>
<evidence type="ECO:0000313" key="3">
    <source>
        <dbReference type="Proteomes" id="UP001519287"/>
    </source>
</evidence>
<feature type="transmembrane region" description="Helical" evidence="1">
    <location>
        <begin position="146"/>
        <end position="170"/>
    </location>
</feature>
<accession>A0ABS4J7D2</accession>
<dbReference type="Proteomes" id="UP001519287">
    <property type="component" value="Unassembled WGS sequence"/>
</dbReference>
<evidence type="ECO:0008006" key="4">
    <source>
        <dbReference type="Google" id="ProtNLM"/>
    </source>
</evidence>
<organism evidence="2 3">
    <name type="scientific">Paenibacillus eucommiae</name>
    <dbReference type="NCBI Taxonomy" id="1355755"/>
    <lineage>
        <taxon>Bacteria</taxon>
        <taxon>Bacillati</taxon>
        <taxon>Bacillota</taxon>
        <taxon>Bacilli</taxon>
        <taxon>Bacillales</taxon>
        <taxon>Paenibacillaceae</taxon>
        <taxon>Paenibacillus</taxon>
    </lineage>
</organism>
<feature type="transmembrane region" description="Helical" evidence="1">
    <location>
        <begin position="241"/>
        <end position="260"/>
    </location>
</feature>
<keyword evidence="3" id="KW-1185">Reference proteome</keyword>
<dbReference type="EMBL" id="JAGGLB010000031">
    <property type="protein sequence ID" value="MBP1995170.1"/>
    <property type="molecule type" value="Genomic_DNA"/>
</dbReference>
<reference evidence="2 3" key="1">
    <citation type="submission" date="2021-03" db="EMBL/GenBank/DDBJ databases">
        <title>Genomic Encyclopedia of Type Strains, Phase IV (KMG-IV): sequencing the most valuable type-strain genomes for metagenomic binning, comparative biology and taxonomic classification.</title>
        <authorList>
            <person name="Goeker M."/>
        </authorList>
    </citation>
    <scope>NUCLEOTIDE SEQUENCE [LARGE SCALE GENOMIC DNA]</scope>
    <source>
        <strain evidence="2 3">DSM 26048</strain>
    </source>
</reference>
<keyword evidence="1" id="KW-0812">Transmembrane</keyword>
<comment type="caution">
    <text evidence="2">The sequence shown here is derived from an EMBL/GenBank/DDBJ whole genome shotgun (WGS) entry which is preliminary data.</text>
</comment>
<protein>
    <recommendedName>
        <fullName evidence="4">DUF1700 domain-containing protein</fullName>
    </recommendedName>
</protein>
<evidence type="ECO:0000313" key="2">
    <source>
        <dbReference type="EMBL" id="MBP1995170.1"/>
    </source>
</evidence>
<feature type="transmembrane region" description="Helical" evidence="1">
    <location>
        <begin position="103"/>
        <end position="125"/>
    </location>
</feature>
<sequence>MTGKSTENELPEDMTEDEFKNIHDFLLQYDVKYPDPDAINRTVEAARFQMRLKARPKLRLWMRMQRVLRLAASELSMMSPLYWIVSAALYVSGFMMIGFKFHATPAFSLFALAPLPFILGLMEVFRSRDERMLELEMSCVFNAASVMLSKLSMIGVYNILLNSLCSLWLIRITEQTHLWDITLLWMTPFTLISGLSLVAAIHLRGSTAVLFVMTLWLSFCLILIFNPILMRNLLTMHTASYLLLIGFGIMLTVMQVSRLLKRTMEMEGMVEFETDH</sequence>
<keyword evidence="1" id="KW-0472">Membrane</keyword>
<feature type="transmembrane region" description="Helical" evidence="1">
    <location>
        <begin position="67"/>
        <end position="91"/>
    </location>
</feature>
<keyword evidence="1" id="KW-1133">Transmembrane helix</keyword>
<evidence type="ECO:0000256" key="1">
    <source>
        <dbReference type="SAM" id="Phobius"/>
    </source>
</evidence>